<dbReference type="PROSITE" id="PS50928">
    <property type="entry name" value="ABC_TM1"/>
    <property type="match status" value="1"/>
</dbReference>
<keyword evidence="7 9" id="KW-0472">Membrane</keyword>
<feature type="transmembrane region" description="Helical" evidence="9">
    <location>
        <begin position="58"/>
        <end position="82"/>
    </location>
</feature>
<organism evidence="11 12">
    <name type="scientific">Kushneria aurantia</name>
    <dbReference type="NCBI Taxonomy" id="504092"/>
    <lineage>
        <taxon>Bacteria</taxon>
        <taxon>Pseudomonadati</taxon>
        <taxon>Pseudomonadota</taxon>
        <taxon>Gammaproteobacteria</taxon>
        <taxon>Oceanospirillales</taxon>
        <taxon>Halomonadaceae</taxon>
        <taxon>Kushneria</taxon>
    </lineage>
</organism>
<dbReference type="InterPro" id="IPR005667">
    <property type="entry name" value="Sulph_transpt2"/>
</dbReference>
<evidence type="ECO:0000256" key="3">
    <source>
        <dbReference type="ARBA" id="ARBA00022448"/>
    </source>
</evidence>
<evidence type="ECO:0000313" key="11">
    <source>
        <dbReference type="EMBL" id="MFC0268235.1"/>
    </source>
</evidence>
<reference evidence="11 12" key="1">
    <citation type="submission" date="2024-09" db="EMBL/GenBank/DDBJ databases">
        <authorList>
            <person name="Sun Q."/>
            <person name="Mori K."/>
        </authorList>
    </citation>
    <scope>NUCLEOTIDE SEQUENCE [LARGE SCALE GENOMIC DNA]</scope>
    <source>
        <strain evidence="11 12">CCM 7415</strain>
    </source>
</reference>
<evidence type="ECO:0000256" key="5">
    <source>
        <dbReference type="ARBA" id="ARBA00022989"/>
    </source>
</evidence>
<evidence type="ECO:0000256" key="2">
    <source>
        <dbReference type="ARBA" id="ARBA00011779"/>
    </source>
</evidence>
<evidence type="ECO:0000256" key="4">
    <source>
        <dbReference type="ARBA" id="ARBA00022692"/>
    </source>
</evidence>
<dbReference type="InterPro" id="IPR011865">
    <property type="entry name" value="CysT_permease"/>
</dbReference>
<gene>
    <name evidence="11" type="primary">cysT</name>
    <name evidence="11" type="ORF">ACFFHW_09605</name>
</gene>
<feature type="domain" description="ABC transmembrane type-1" evidence="10">
    <location>
        <begin position="56"/>
        <end position="259"/>
    </location>
</feature>
<keyword evidence="4 9" id="KW-0812">Transmembrane</keyword>
<keyword evidence="6 9" id="KW-0764">Sulfate transport</keyword>
<name>A0ABV6G3L7_9GAMM</name>
<dbReference type="EMBL" id="JBHLVX010000040">
    <property type="protein sequence ID" value="MFC0268235.1"/>
    <property type="molecule type" value="Genomic_DNA"/>
</dbReference>
<evidence type="ECO:0000256" key="1">
    <source>
        <dbReference type="ARBA" id="ARBA00004651"/>
    </source>
</evidence>
<dbReference type="InterPro" id="IPR035906">
    <property type="entry name" value="MetI-like_sf"/>
</dbReference>
<protein>
    <recommendedName>
        <fullName evidence="9">Sulfate transport system permease protein CysT</fullName>
    </recommendedName>
</protein>
<feature type="transmembrane region" description="Helical" evidence="9">
    <location>
        <begin position="94"/>
        <end position="114"/>
    </location>
</feature>
<comment type="caution">
    <text evidence="9">Lacks conserved residue(s) required for the propagation of feature annotation.</text>
</comment>
<accession>A0ABV6G3L7</accession>
<dbReference type="RefSeq" id="WP_019951818.1">
    <property type="nucleotide sequence ID" value="NZ_JBHLVX010000040.1"/>
</dbReference>
<evidence type="ECO:0000256" key="6">
    <source>
        <dbReference type="ARBA" id="ARBA00023032"/>
    </source>
</evidence>
<keyword evidence="5 9" id="KW-1133">Transmembrane helix</keyword>
<evidence type="ECO:0000259" key="10">
    <source>
        <dbReference type="PROSITE" id="PS50928"/>
    </source>
</evidence>
<comment type="function">
    <text evidence="8">Part of the ABC transporter complex CysAWTP (TC 3.A.1.6.1) involved in sulfate/thiosulfate import. Probably responsible for the translocation of the substrate across the membrane.</text>
</comment>
<dbReference type="NCBIfam" id="TIGR00969">
    <property type="entry name" value="3a0106s02"/>
    <property type="match status" value="1"/>
</dbReference>
<dbReference type="InterPro" id="IPR000515">
    <property type="entry name" value="MetI-like"/>
</dbReference>
<sequence length="277" mass="29889">MRARVLPGFTLSLGVTLLFVSLILLLPMTSLVGQLAGLSWSQYWAAITDPRLLASYRVTLLAAATASLFNALFGLLLAWVLARYAFPGKRVLDALMDLPFALPTAVAGITLATLYSRNGAIGALLAPYGIEIAYSWLGIALAMAFTSVPFVVRTVQPVLEDLPTRTDEAALTLGASNFYAFRRVIWPHIRPAVITGTGLSFARSLGEFGAVIFIAGNMPYETEVVSLMLATRLEEYDYAGAAAIASVVMLVSLLLLLAINLWQGRFYRRLHGGSFPG</sequence>
<feature type="transmembrane region" description="Helical" evidence="9">
    <location>
        <begin position="238"/>
        <end position="262"/>
    </location>
</feature>
<keyword evidence="12" id="KW-1185">Reference proteome</keyword>
<dbReference type="NCBIfam" id="TIGR02139">
    <property type="entry name" value="permease_CysT"/>
    <property type="match status" value="1"/>
</dbReference>
<dbReference type="PANTHER" id="PTHR30406:SF10">
    <property type="entry name" value="SULFATE TRANSPORT SYSTEM PERMEASE PROTEIN CYST"/>
    <property type="match status" value="1"/>
</dbReference>
<comment type="subcellular location">
    <subcellularLocation>
        <location evidence="1">Cell membrane</location>
        <topology evidence="1">Multi-pass membrane protein</topology>
    </subcellularLocation>
</comment>
<dbReference type="CDD" id="cd06261">
    <property type="entry name" value="TM_PBP2"/>
    <property type="match status" value="1"/>
</dbReference>
<comment type="function">
    <text evidence="9">Part of the ABC transporter complex (TC 3.A.1.6.1) involved in sulfate/thiosulfate import.</text>
</comment>
<evidence type="ECO:0000313" key="12">
    <source>
        <dbReference type="Proteomes" id="UP001589814"/>
    </source>
</evidence>
<evidence type="ECO:0000256" key="7">
    <source>
        <dbReference type="ARBA" id="ARBA00023136"/>
    </source>
</evidence>
<feature type="transmembrane region" description="Helical" evidence="9">
    <location>
        <begin position="134"/>
        <end position="152"/>
    </location>
</feature>
<dbReference type="Gene3D" id="1.10.3720.10">
    <property type="entry name" value="MetI-like"/>
    <property type="match status" value="1"/>
</dbReference>
<proteinExistence type="inferred from homology"/>
<dbReference type="Pfam" id="PF00528">
    <property type="entry name" value="BPD_transp_1"/>
    <property type="match status" value="1"/>
</dbReference>
<feature type="transmembrane region" description="Helical" evidence="9">
    <location>
        <begin position="192"/>
        <end position="218"/>
    </location>
</feature>
<evidence type="ECO:0000256" key="8">
    <source>
        <dbReference type="ARBA" id="ARBA00025323"/>
    </source>
</evidence>
<comment type="caution">
    <text evidence="11">The sequence shown here is derived from an EMBL/GenBank/DDBJ whole genome shotgun (WGS) entry which is preliminary data.</text>
</comment>
<dbReference type="PANTHER" id="PTHR30406">
    <property type="entry name" value="SULFATE TRANSPORT SYSTEM PERMEASE PROTEIN"/>
    <property type="match status" value="1"/>
</dbReference>
<comment type="subunit">
    <text evidence="2">The complex is composed of two ATP-binding proteins (CysA), two transmembrane proteins (CysT and CysW) and a solute-binding protein (CysP).</text>
</comment>
<keyword evidence="3 9" id="KW-0813">Transport</keyword>
<dbReference type="Proteomes" id="UP001589814">
    <property type="component" value="Unassembled WGS sequence"/>
</dbReference>
<comment type="similarity">
    <text evidence="9">Belongs to the binding-protein-dependent transport system permease family. CysTW subfamily.</text>
</comment>
<dbReference type="SUPFAM" id="SSF161098">
    <property type="entry name" value="MetI-like"/>
    <property type="match status" value="1"/>
</dbReference>
<evidence type="ECO:0000256" key="9">
    <source>
        <dbReference type="RuleBase" id="RU366001"/>
    </source>
</evidence>